<dbReference type="InterPro" id="IPR013498">
    <property type="entry name" value="Topo_IA_Znf"/>
</dbReference>
<dbReference type="GO" id="GO:0005694">
    <property type="term" value="C:chromosome"/>
    <property type="evidence" value="ECO:0007669"/>
    <property type="project" value="InterPro"/>
</dbReference>
<keyword evidence="7 10" id="KW-0799">Topoisomerase</keyword>
<feature type="active site" description="O-(5'-phospho-DNA)-tyrosine intermediate" evidence="10">
    <location>
        <position position="299"/>
    </location>
</feature>
<dbReference type="InterPro" id="IPR013497">
    <property type="entry name" value="Topo_IA_cen"/>
</dbReference>
<dbReference type="Pfam" id="PF01396">
    <property type="entry name" value="Zn_ribbon_Top1"/>
    <property type="match status" value="4"/>
</dbReference>
<dbReference type="InterPro" id="IPR034149">
    <property type="entry name" value="TOPRIM_TopoI"/>
</dbReference>
<dbReference type="InterPro" id="IPR028612">
    <property type="entry name" value="Topoisom_1_IA"/>
</dbReference>
<comment type="catalytic activity">
    <reaction evidence="1 10">
        <text>ATP-independent breakage of single-stranded DNA, followed by passage and rejoining.</text>
        <dbReference type="EC" id="5.6.2.1"/>
    </reaction>
</comment>
<dbReference type="GO" id="GO:0003917">
    <property type="term" value="F:DNA topoisomerase type I (single strand cut, ATP-independent) activity"/>
    <property type="evidence" value="ECO:0007669"/>
    <property type="project" value="UniProtKB-UniRule"/>
</dbReference>
<dbReference type="Gene3D" id="1.10.460.10">
    <property type="entry name" value="Topoisomerase I, domain 2"/>
    <property type="match status" value="1"/>
</dbReference>
<feature type="site" description="Interaction with DNA" evidence="10">
    <location>
        <position position="143"/>
    </location>
</feature>
<dbReference type="InterPro" id="IPR013826">
    <property type="entry name" value="Topo_IA_cen_sub3"/>
</dbReference>
<dbReference type="Gene3D" id="1.10.290.10">
    <property type="entry name" value="Topoisomerase I, domain 4"/>
    <property type="match status" value="1"/>
</dbReference>
<keyword evidence="5" id="KW-0862">Zinc</keyword>
<dbReference type="CDD" id="cd00186">
    <property type="entry name" value="TOP1Ac"/>
    <property type="match status" value="1"/>
</dbReference>
<evidence type="ECO:0000256" key="4">
    <source>
        <dbReference type="ARBA" id="ARBA00022771"/>
    </source>
</evidence>
<evidence type="ECO:0000256" key="5">
    <source>
        <dbReference type="ARBA" id="ARBA00022833"/>
    </source>
</evidence>
<evidence type="ECO:0000259" key="11">
    <source>
        <dbReference type="PROSITE" id="PS50880"/>
    </source>
</evidence>
<dbReference type="InterPro" id="IPR005733">
    <property type="entry name" value="TopoI_bac-type"/>
</dbReference>
<accession>A0A933IC41</accession>
<dbReference type="Pfam" id="PF01131">
    <property type="entry name" value="Topoisom_bac"/>
    <property type="match status" value="1"/>
</dbReference>
<keyword evidence="8 10" id="KW-0238">DNA-binding</keyword>
<dbReference type="InterPro" id="IPR003601">
    <property type="entry name" value="Topo_IA_2"/>
</dbReference>
<dbReference type="InterPro" id="IPR006171">
    <property type="entry name" value="TOPRIM_dom"/>
</dbReference>
<dbReference type="InterPro" id="IPR013825">
    <property type="entry name" value="Topo_IA_cen_sub2"/>
</dbReference>
<dbReference type="InterPro" id="IPR023405">
    <property type="entry name" value="Topo_IA_core_domain"/>
</dbReference>
<dbReference type="PANTHER" id="PTHR42785:SF1">
    <property type="entry name" value="DNA TOPOISOMERASE"/>
    <property type="match status" value="1"/>
</dbReference>
<evidence type="ECO:0000256" key="1">
    <source>
        <dbReference type="ARBA" id="ARBA00000213"/>
    </source>
</evidence>
<feature type="domain" description="Topo IA-type catalytic" evidence="12">
    <location>
        <begin position="129"/>
        <end position="560"/>
    </location>
</feature>
<dbReference type="SMART" id="SM00493">
    <property type="entry name" value="TOPRIM"/>
    <property type="match status" value="1"/>
</dbReference>
<dbReference type="SUPFAM" id="SSF56712">
    <property type="entry name" value="Prokaryotic type I DNA topoisomerase"/>
    <property type="match status" value="1"/>
</dbReference>
<dbReference type="GO" id="GO:0008270">
    <property type="term" value="F:zinc ion binding"/>
    <property type="evidence" value="ECO:0007669"/>
    <property type="project" value="UniProtKB-KW"/>
</dbReference>
<feature type="site" description="Interaction with DNA" evidence="10">
    <location>
        <position position="140"/>
    </location>
</feature>
<protein>
    <recommendedName>
        <fullName evidence="10">DNA topoisomerase 1</fullName>
        <ecNumber evidence="10">5.6.2.1</ecNumber>
    </recommendedName>
    <alternativeName>
        <fullName evidence="10">DNA topoisomerase I</fullName>
    </alternativeName>
</protein>
<keyword evidence="9 10" id="KW-0413">Isomerase</keyword>
<evidence type="ECO:0000256" key="6">
    <source>
        <dbReference type="ARBA" id="ARBA00022842"/>
    </source>
</evidence>
<reference evidence="13" key="1">
    <citation type="submission" date="2020-07" db="EMBL/GenBank/DDBJ databases">
        <title>Huge and variable diversity of episymbiotic CPR bacteria and DPANN archaea in groundwater ecosystems.</title>
        <authorList>
            <person name="He C.Y."/>
            <person name="Keren R."/>
            <person name="Whittaker M."/>
            <person name="Farag I.F."/>
            <person name="Doudna J."/>
            <person name="Cate J.H.D."/>
            <person name="Banfield J.F."/>
        </authorList>
    </citation>
    <scope>NUCLEOTIDE SEQUENCE</scope>
    <source>
        <strain evidence="13">NC_groundwater_1520_Pr4_B-0.1um_53_5</strain>
    </source>
</reference>
<dbReference type="InterPro" id="IPR023406">
    <property type="entry name" value="Topo_IA_AS"/>
</dbReference>
<evidence type="ECO:0000259" key="12">
    <source>
        <dbReference type="PROSITE" id="PS52039"/>
    </source>
</evidence>
<dbReference type="EMBL" id="JACQXR010000100">
    <property type="protein sequence ID" value="MBI4727077.1"/>
    <property type="molecule type" value="Genomic_DNA"/>
</dbReference>
<dbReference type="Proteomes" id="UP000736328">
    <property type="component" value="Unassembled WGS sequence"/>
</dbReference>
<dbReference type="AlphaFoldDB" id="A0A933IC41"/>
<dbReference type="PRINTS" id="PR00417">
    <property type="entry name" value="PRTPISMRASEI"/>
</dbReference>
<evidence type="ECO:0000313" key="14">
    <source>
        <dbReference type="Proteomes" id="UP000736328"/>
    </source>
</evidence>
<keyword evidence="4" id="KW-0863">Zinc-finger</keyword>
<comment type="subunit">
    <text evidence="10">Monomer.</text>
</comment>
<dbReference type="InterPro" id="IPR003602">
    <property type="entry name" value="Topo_IA_DNA-bd_dom"/>
</dbReference>
<feature type="site" description="Interaction with DNA" evidence="10">
    <location>
        <position position="301"/>
    </location>
</feature>
<dbReference type="PROSITE" id="PS00396">
    <property type="entry name" value="TOPO_IA_1"/>
    <property type="match status" value="1"/>
</dbReference>
<dbReference type="Pfam" id="PF01751">
    <property type="entry name" value="Toprim"/>
    <property type="match status" value="1"/>
</dbReference>
<dbReference type="HAMAP" id="MF_00952">
    <property type="entry name" value="Topoisom_1_prok"/>
    <property type="match status" value="1"/>
</dbReference>
<dbReference type="InterPro" id="IPR000380">
    <property type="entry name" value="Topo_IA"/>
</dbReference>
<comment type="similarity">
    <text evidence="2 10">Belongs to the type IA topoisomerase family.</text>
</comment>
<dbReference type="CDD" id="cd03363">
    <property type="entry name" value="TOPRIM_TopoIA_TopoI"/>
    <property type="match status" value="1"/>
</dbReference>
<sequence>MPKNLVIVESPAKAKTIGKYLGRDFSVISSMGHVRDLPPSKLGVDLAKDFEPQYVTIKGKAKLVAQIKAKAKEAEKIYLACDPDREGEAIAWHIAAEIKEGKKKIHRIMFYEITRESIQSGIAHPGKIDNNKVEAQQARRILDRIVGYQVSPYLWTTVRRGLSAGRVQTVALRLICEREDEIKAFKPQEYWSLAARLQGKEGGPFEALLFKIDGKKAAIKDKAAMDQTLAGLKSGQFTVENLESKDKKRNTYPPFITSTLQQAAFRAFGYSAKKTMMLAQQLYEGIELGDEGATGLITYMRTDAVRLAPEAIAAAREYIKEKFGAEYLPPEPLHYKSRRGAQEGHEAIRPSAVERHPDKIKGYLTPEQHKVYGLIYSRFLACQMNPAVYLASTADIACGKYLFRISGNALKFNGFLAAYGIEEDDSAEYGGSKSLPPLTKGEILKLAELLPKQHFTEPPPRYNVGTLIKILEAQGIGRPSTYAAIVSTLLDREYILQEQGRFSPTELGQVVSRILIEKFPDIFEVQFTADMETELDKIEQGKLDRVQVLKDFYAPFSKDLKTAEAGKAEMKKSLEEKTDLKCPNCQSPMLIKWGRFGKFYACSNYPECKTTKPLEEEEEQNITETCEKCGSPMAVKRGRFGKFLACSNYPKCENVKSITTGVPCPEPGCTGELTERRSKRGKNFYSCSRYPDCKYASWNKPVNQPCPSCGFGHLSQKYSKAKGNYVACSKCKHEPEVEAESK</sequence>
<feature type="site" description="Interaction with DNA" evidence="10">
    <location>
        <position position="33"/>
    </location>
</feature>
<proteinExistence type="inferred from homology"/>
<dbReference type="Gene3D" id="2.70.20.10">
    <property type="entry name" value="Topoisomerase I, domain 3"/>
    <property type="match status" value="1"/>
</dbReference>
<feature type="site" description="Interaction with DNA" evidence="10">
    <location>
        <position position="492"/>
    </location>
</feature>
<feature type="site" description="Interaction with DNA" evidence="10">
    <location>
        <position position="148"/>
    </location>
</feature>
<feature type="domain" description="Toprim" evidence="11">
    <location>
        <begin position="3"/>
        <end position="113"/>
    </location>
</feature>
<evidence type="ECO:0000256" key="8">
    <source>
        <dbReference type="ARBA" id="ARBA00023125"/>
    </source>
</evidence>
<dbReference type="SMART" id="SM00437">
    <property type="entry name" value="TOP1Ac"/>
    <property type="match status" value="1"/>
</dbReference>
<dbReference type="GO" id="GO:0006265">
    <property type="term" value="P:DNA topological change"/>
    <property type="evidence" value="ECO:0007669"/>
    <property type="project" value="UniProtKB-UniRule"/>
</dbReference>
<organism evidence="13 14">
    <name type="scientific">candidate division TA06 bacterium</name>
    <dbReference type="NCBI Taxonomy" id="2250710"/>
    <lineage>
        <taxon>Bacteria</taxon>
        <taxon>Bacteria division TA06</taxon>
    </lineage>
</organism>
<comment type="caution">
    <text evidence="13">The sequence shown here is derived from an EMBL/GenBank/DDBJ whole genome shotgun (WGS) entry which is preliminary data.</text>
</comment>
<gene>
    <name evidence="10 13" type="primary">topA</name>
    <name evidence="13" type="ORF">HY768_07630</name>
</gene>
<dbReference type="SMART" id="SM00436">
    <property type="entry name" value="TOP1Bc"/>
    <property type="match status" value="1"/>
</dbReference>
<dbReference type="PANTHER" id="PTHR42785">
    <property type="entry name" value="DNA TOPOISOMERASE, TYPE IA, CORE"/>
    <property type="match status" value="1"/>
</dbReference>
<dbReference type="PROSITE" id="PS50880">
    <property type="entry name" value="TOPRIM"/>
    <property type="match status" value="1"/>
</dbReference>
<evidence type="ECO:0000256" key="2">
    <source>
        <dbReference type="ARBA" id="ARBA00009446"/>
    </source>
</evidence>
<evidence type="ECO:0000256" key="9">
    <source>
        <dbReference type="ARBA" id="ARBA00023235"/>
    </source>
</evidence>
<keyword evidence="3" id="KW-0479">Metal-binding</keyword>
<dbReference type="SUPFAM" id="SSF57783">
    <property type="entry name" value="Zinc beta-ribbon"/>
    <property type="match status" value="2"/>
</dbReference>
<feature type="site" description="Interaction with DNA" evidence="10">
    <location>
        <position position="155"/>
    </location>
</feature>
<evidence type="ECO:0000256" key="7">
    <source>
        <dbReference type="ARBA" id="ARBA00023029"/>
    </source>
</evidence>
<name>A0A933IC41_UNCT6</name>
<dbReference type="Gene3D" id="3.40.50.140">
    <property type="match status" value="1"/>
</dbReference>
<dbReference type="PROSITE" id="PS52039">
    <property type="entry name" value="TOPO_IA_2"/>
    <property type="match status" value="1"/>
</dbReference>
<comment type="function">
    <text evidence="10">Releases the supercoiling and torsional tension of DNA, which is introduced during the DNA replication and transcription, by transiently cleaving and rejoining one strand of the DNA duplex. Introduces a single-strand break via transesterification at a target site in duplex DNA. The scissile phosphodiester is attacked by the catalytic tyrosine of the enzyme, resulting in the formation of a DNA-(5'-phosphotyrosyl)-enzyme intermediate and the expulsion of a 3'-OH DNA strand. The free DNA strand then undergoes passage around the unbroken strand, thus removing DNA supercoils. Finally, in the religation step, the DNA 3'-OH attacks the covalent intermediate to expel the active-site tyrosine and restore the DNA phosphodiester backbone.</text>
</comment>
<evidence type="ECO:0000256" key="3">
    <source>
        <dbReference type="ARBA" id="ARBA00022723"/>
    </source>
</evidence>
<dbReference type="EC" id="5.6.2.1" evidence="10"/>
<feature type="site" description="Interaction with DNA" evidence="10">
    <location>
        <position position="139"/>
    </location>
</feature>
<keyword evidence="6" id="KW-0460">Magnesium</keyword>
<dbReference type="GO" id="GO:0003677">
    <property type="term" value="F:DNA binding"/>
    <property type="evidence" value="ECO:0007669"/>
    <property type="project" value="UniProtKB-KW"/>
</dbReference>
<dbReference type="NCBIfam" id="TIGR01051">
    <property type="entry name" value="topA_bact"/>
    <property type="match status" value="1"/>
</dbReference>
<evidence type="ECO:0000313" key="13">
    <source>
        <dbReference type="EMBL" id="MBI4727077.1"/>
    </source>
</evidence>
<dbReference type="InterPro" id="IPR013824">
    <property type="entry name" value="Topo_IA_cen_sub1"/>
</dbReference>
<evidence type="ECO:0000256" key="10">
    <source>
        <dbReference type="HAMAP-Rule" id="MF_00952"/>
    </source>
</evidence>
<feature type="region of interest" description="Interaction with DNA" evidence="10">
    <location>
        <begin position="163"/>
        <end position="168"/>
    </location>
</feature>
<dbReference type="Gene3D" id="3.30.65.10">
    <property type="entry name" value="Bacterial Topoisomerase I, domain 1"/>
    <property type="match status" value="2"/>
</dbReference>